<dbReference type="EMBL" id="CP076607">
    <property type="protein sequence ID" value="QWU16456.1"/>
    <property type="molecule type" value="Genomic_DNA"/>
</dbReference>
<evidence type="ECO:0000313" key="12">
    <source>
        <dbReference type="Proteomes" id="UP000683429"/>
    </source>
</evidence>
<evidence type="ECO:0000259" key="8">
    <source>
        <dbReference type="Pfam" id="PF01757"/>
    </source>
</evidence>
<feature type="transmembrane region" description="Helical" evidence="7">
    <location>
        <begin position="235"/>
        <end position="253"/>
    </location>
</feature>
<dbReference type="GO" id="GO:0016413">
    <property type="term" value="F:O-acetyltransferase activity"/>
    <property type="evidence" value="ECO:0007669"/>
    <property type="project" value="TreeGrafter"/>
</dbReference>
<feature type="transmembrane region" description="Helical" evidence="7">
    <location>
        <begin position="152"/>
        <end position="174"/>
    </location>
</feature>
<comment type="subcellular location">
    <subcellularLocation>
        <location evidence="1">Cell membrane</location>
        <topology evidence="1">Multi-pass membrane protein</topology>
    </subcellularLocation>
</comment>
<dbReference type="PANTHER" id="PTHR40074:SF2">
    <property type="entry name" value="O-ACETYLTRANSFERASE WECH"/>
    <property type="match status" value="1"/>
</dbReference>
<keyword evidence="6 7" id="KW-0472">Membrane</keyword>
<sequence>MPQRTVTPMDLKVAPQTDMLPAKKKERIEEVTLLRAFAFLAITMQHSIAEYIYRSDILQPDAIMLAMLFDFTRFGTPTFVFLSGLLLFYNNNGKLSYWPFVRKKLVDIYLPFVCWTVIYWIAVQGVAFGQLGNPADWPRTLLRELFLPTYGYHLWFIPMIFQYYLLFPLFALAIQKVRQKLQAMPGGASFRRMFMIVAAIGALYGILMWLSSYRMPDWAEDWGGLWASVISYRSYYFVFYFFYFLLGAVCAFGLQRWRRFVEDGFIWYGFAFIALYIWQGYEILNHSTETINLNFAGYLRPFTFVLIVSQLLLLYGIIWIVQTRGGAVCRIFRFIGTYSFGGFLGHAFVLMLISSITRPLALTGYHLSAAVLTFALTAAGSIGLAKLLSKLSFGRWLIGTTGKQANRNRIKASPAQQTFPQ</sequence>
<keyword evidence="10" id="KW-0012">Acyltransferase</keyword>
<dbReference type="Proteomes" id="UP000198809">
    <property type="component" value="Unassembled WGS sequence"/>
</dbReference>
<feature type="domain" description="Acyltransferase 3" evidence="8">
    <location>
        <begin position="30"/>
        <end position="379"/>
    </location>
</feature>
<name>A0A1H8P6I8_9BACL</name>
<feature type="transmembrane region" description="Helical" evidence="7">
    <location>
        <begin position="301"/>
        <end position="320"/>
    </location>
</feature>
<dbReference type="Pfam" id="PF01757">
    <property type="entry name" value="Acyl_transf_3"/>
    <property type="match status" value="1"/>
</dbReference>
<proteinExistence type="inferred from homology"/>
<accession>A0A1H8P6I8</accession>
<feature type="transmembrane region" description="Helical" evidence="7">
    <location>
        <begin position="108"/>
        <end position="132"/>
    </location>
</feature>
<feature type="transmembrane region" description="Helical" evidence="7">
    <location>
        <begin position="194"/>
        <end position="215"/>
    </location>
</feature>
<dbReference type="GO" id="GO:0009246">
    <property type="term" value="P:enterobacterial common antigen biosynthetic process"/>
    <property type="evidence" value="ECO:0007669"/>
    <property type="project" value="TreeGrafter"/>
</dbReference>
<evidence type="ECO:0000313" key="10">
    <source>
        <dbReference type="EMBL" id="SEO37472.1"/>
    </source>
</evidence>
<evidence type="ECO:0000313" key="9">
    <source>
        <dbReference type="EMBL" id="QWU16456.1"/>
    </source>
</evidence>
<feature type="transmembrane region" description="Helical" evidence="7">
    <location>
        <begin position="332"/>
        <end position="353"/>
    </location>
</feature>
<protein>
    <submittedName>
        <fullName evidence="9 10">Acyltransferase</fullName>
    </submittedName>
</protein>
<organism evidence="10 11">
    <name type="scientific">Paenibacillus sophorae</name>
    <dbReference type="NCBI Taxonomy" id="1333845"/>
    <lineage>
        <taxon>Bacteria</taxon>
        <taxon>Bacillati</taxon>
        <taxon>Bacillota</taxon>
        <taxon>Bacilli</taxon>
        <taxon>Bacillales</taxon>
        <taxon>Paenibacillaceae</taxon>
        <taxon>Paenibacillus</taxon>
    </lineage>
</organism>
<dbReference type="AlphaFoldDB" id="A0A1H8P6I8"/>
<evidence type="ECO:0000256" key="6">
    <source>
        <dbReference type="ARBA" id="ARBA00023136"/>
    </source>
</evidence>
<evidence type="ECO:0000256" key="7">
    <source>
        <dbReference type="SAM" id="Phobius"/>
    </source>
</evidence>
<dbReference type="EMBL" id="FODH01000007">
    <property type="protein sequence ID" value="SEO37472.1"/>
    <property type="molecule type" value="Genomic_DNA"/>
</dbReference>
<reference evidence="9 12" key="2">
    <citation type="submission" date="2021-06" db="EMBL/GenBank/DDBJ databases">
        <title>Whole genome sequence of Paenibacillus sophorae DSM23020 for comparative genomics.</title>
        <authorList>
            <person name="Kim M.-J."/>
            <person name="Lee G."/>
            <person name="Shin J.-H."/>
        </authorList>
    </citation>
    <scope>NUCLEOTIDE SEQUENCE [LARGE SCALE GENOMIC DNA]</scope>
    <source>
        <strain evidence="9 12">DSM 23020</strain>
    </source>
</reference>
<dbReference type="STRING" id="1333845.SAMN04487895_10766"/>
<dbReference type="RefSeq" id="WP_051499785.1">
    <property type="nucleotide sequence ID" value="NZ_CP076607.1"/>
</dbReference>
<keyword evidence="5 7" id="KW-1133">Transmembrane helix</keyword>
<dbReference type="GO" id="GO:0005886">
    <property type="term" value="C:plasma membrane"/>
    <property type="evidence" value="ECO:0007669"/>
    <property type="project" value="UniProtKB-SubCell"/>
</dbReference>
<dbReference type="PANTHER" id="PTHR40074">
    <property type="entry name" value="O-ACETYLTRANSFERASE WECH"/>
    <property type="match status" value="1"/>
</dbReference>
<keyword evidence="12" id="KW-1185">Reference proteome</keyword>
<gene>
    <name evidence="9" type="ORF">KP014_04240</name>
    <name evidence="10" type="ORF">SAMN04487895_10766</name>
</gene>
<feature type="transmembrane region" description="Helical" evidence="7">
    <location>
        <begin position="365"/>
        <end position="388"/>
    </location>
</feature>
<dbReference type="InterPro" id="IPR002656">
    <property type="entry name" value="Acyl_transf_3_dom"/>
</dbReference>
<reference evidence="10 11" key="1">
    <citation type="submission" date="2016-10" db="EMBL/GenBank/DDBJ databases">
        <authorList>
            <person name="de Groot N.N."/>
        </authorList>
    </citation>
    <scope>NUCLEOTIDE SEQUENCE [LARGE SCALE GENOMIC DNA]</scope>
    <source>
        <strain evidence="10 11">CGMCC 1.10238</strain>
    </source>
</reference>
<keyword evidence="10" id="KW-0808">Transferase</keyword>
<evidence type="ECO:0000256" key="3">
    <source>
        <dbReference type="ARBA" id="ARBA00022475"/>
    </source>
</evidence>
<comment type="similarity">
    <text evidence="2">Belongs to the acyltransferase 3 family.</text>
</comment>
<feature type="transmembrane region" description="Helical" evidence="7">
    <location>
        <begin position="33"/>
        <end position="53"/>
    </location>
</feature>
<evidence type="ECO:0000256" key="1">
    <source>
        <dbReference type="ARBA" id="ARBA00004651"/>
    </source>
</evidence>
<evidence type="ECO:0000313" key="11">
    <source>
        <dbReference type="Proteomes" id="UP000198809"/>
    </source>
</evidence>
<keyword evidence="3" id="KW-1003">Cell membrane</keyword>
<evidence type="ECO:0000256" key="5">
    <source>
        <dbReference type="ARBA" id="ARBA00022989"/>
    </source>
</evidence>
<dbReference type="Proteomes" id="UP000683429">
    <property type="component" value="Chromosome"/>
</dbReference>
<evidence type="ECO:0000256" key="4">
    <source>
        <dbReference type="ARBA" id="ARBA00022692"/>
    </source>
</evidence>
<keyword evidence="4 7" id="KW-0812">Transmembrane</keyword>
<feature type="transmembrane region" description="Helical" evidence="7">
    <location>
        <begin position="65"/>
        <end position="88"/>
    </location>
</feature>
<evidence type="ECO:0000256" key="2">
    <source>
        <dbReference type="ARBA" id="ARBA00007400"/>
    </source>
</evidence>
<feature type="transmembrane region" description="Helical" evidence="7">
    <location>
        <begin position="265"/>
        <end position="281"/>
    </location>
</feature>